<evidence type="ECO:0000256" key="2">
    <source>
        <dbReference type="SAM" id="Phobius"/>
    </source>
</evidence>
<evidence type="ECO:0000256" key="1">
    <source>
        <dbReference type="SAM" id="MobiDB-lite"/>
    </source>
</evidence>
<dbReference type="Proteomes" id="UP001596972">
    <property type="component" value="Unassembled WGS sequence"/>
</dbReference>
<evidence type="ECO:0000313" key="4">
    <source>
        <dbReference type="Proteomes" id="UP001596972"/>
    </source>
</evidence>
<feature type="transmembrane region" description="Helical" evidence="2">
    <location>
        <begin position="40"/>
        <end position="64"/>
    </location>
</feature>
<proteinExistence type="predicted"/>
<reference evidence="4" key="1">
    <citation type="journal article" date="2019" name="Int. J. Syst. Evol. Microbiol.">
        <title>The Global Catalogue of Microorganisms (GCM) 10K type strain sequencing project: providing services to taxonomists for standard genome sequencing and annotation.</title>
        <authorList>
            <consortium name="The Broad Institute Genomics Platform"/>
            <consortium name="The Broad Institute Genome Sequencing Center for Infectious Disease"/>
            <person name="Wu L."/>
            <person name="Ma J."/>
        </authorList>
    </citation>
    <scope>NUCLEOTIDE SEQUENCE [LARGE SCALE GENOMIC DNA]</scope>
    <source>
        <strain evidence="4">JCM 31202</strain>
    </source>
</reference>
<feature type="transmembrane region" description="Helical" evidence="2">
    <location>
        <begin position="130"/>
        <end position="161"/>
    </location>
</feature>
<organism evidence="3 4">
    <name type="scientific">Actinomadura sediminis</name>
    <dbReference type="NCBI Taxonomy" id="1038904"/>
    <lineage>
        <taxon>Bacteria</taxon>
        <taxon>Bacillati</taxon>
        <taxon>Actinomycetota</taxon>
        <taxon>Actinomycetes</taxon>
        <taxon>Streptosporangiales</taxon>
        <taxon>Thermomonosporaceae</taxon>
        <taxon>Actinomadura</taxon>
    </lineage>
</organism>
<gene>
    <name evidence="3" type="ORF">ACFQ11_23365</name>
</gene>
<dbReference type="RefSeq" id="WP_378302068.1">
    <property type="nucleotide sequence ID" value="NZ_JBHTJA010000053.1"/>
</dbReference>
<feature type="transmembrane region" description="Helical" evidence="2">
    <location>
        <begin position="167"/>
        <end position="200"/>
    </location>
</feature>
<keyword evidence="2" id="KW-0812">Transmembrane</keyword>
<feature type="region of interest" description="Disordered" evidence="1">
    <location>
        <begin position="309"/>
        <end position="364"/>
    </location>
</feature>
<keyword evidence="4" id="KW-1185">Reference proteome</keyword>
<feature type="transmembrane region" description="Helical" evidence="2">
    <location>
        <begin position="273"/>
        <end position="291"/>
    </location>
</feature>
<evidence type="ECO:0000313" key="3">
    <source>
        <dbReference type="EMBL" id="MFD0903351.1"/>
    </source>
</evidence>
<feature type="transmembrane region" description="Helical" evidence="2">
    <location>
        <begin position="220"/>
        <end position="253"/>
    </location>
</feature>
<protein>
    <recommendedName>
        <fullName evidence="5">Glycerophosphoryl diester phosphodiesterase membrane domain-containing protein</fullName>
    </recommendedName>
</protein>
<sequence length="364" mass="38219">MPGPDGRDVAVEETVPFRPMSISELLDGVIAGIRRRPRAVLGMSAAVASVIQVAGSVAAYFFIGDEARDEVTPDVLLSSFGAQATLNGLLLVLSGFGILLLAGLLAPLLGRELLGVPVPPRRAMRDARPVLGRLAGTSALVMGASLLAFALPVAPFVVLAAAGAHPAAVAGAAVLGFSVGFGLMVWLYVLFVQAVPAVVLERRTVGGAFKRARALTKGRWWRLCGALVLTLLVTVFMGLFALRIPFLVVQLAFFGDGSDAVAALAVDTAGRIVAWSVVLPFDAGVIAMLYMDQRMRREGFDLEVRLRQTSSRGSESMGSASREAAPHAPASDGAQGTEDVEAEESERERFIALWRPTDGTGAAV</sequence>
<keyword evidence="2" id="KW-0472">Membrane</keyword>
<feature type="compositionally biased region" description="Low complexity" evidence="1">
    <location>
        <begin position="310"/>
        <end position="323"/>
    </location>
</feature>
<keyword evidence="2" id="KW-1133">Transmembrane helix</keyword>
<feature type="transmembrane region" description="Helical" evidence="2">
    <location>
        <begin position="84"/>
        <end position="109"/>
    </location>
</feature>
<name>A0ABW3EU93_9ACTN</name>
<comment type="caution">
    <text evidence="3">The sequence shown here is derived from an EMBL/GenBank/DDBJ whole genome shotgun (WGS) entry which is preliminary data.</text>
</comment>
<accession>A0ABW3EU93</accession>
<dbReference type="EMBL" id="JBHTJA010000053">
    <property type="protein sequence ID" value="MFD0903351.1"/>
    <property type="molecule type" value="Genomic_DNA"/>
</dbReference>
<evidence type="ECO:0008006" key="5">
    <source>
        <dbReference type="Google" id="ProtNLM"/>
    </source>
</evidence>